<evidence type="ECO:0000313" key="3">
    <source>
        <dbReference type="EMBL" id="BCA84478.1"/>
    </source>
</evidence>
<dbReference type="NCBIfam" id="NF046042">
    <property type="entry name" value="LicT"/>
    <property type="match status" value="1"/>
</dbReference>
<dbReference type="InterPro" id="IPR011608">
    <property type="entry name" value="PRD"/>
</dbReference>
<dbReference type="Pfam" id="PF00874">
    <property type="entry name" value="PRD"/>
    <property type="match status" value="2"/>
</dbReference>
<evidence type="ECO:0000313" key="4">
    <source>
        <dbReference type="Proteomes" id="UP000502998"/>
    </source>
</evidence>
<dbReference type="KEGG" id="esg:EsVE80_00010"/>
<dbReference type="Pfam" id="PF03123">
    <property type="entry name" value="CAT_RBD"/>
    <property type="match status" value="1"/>
</dbReference>
<keyword evidence="4" id="KW-1185">Reference proteome</keyword>
<keyword evidence="1" id="KW-0677">Repeat</keyword>
<dbReference type="AlphaFoldDB" id="A0A679I4S4"/>
<accession>A0A679I4S4</accession>
<feature type="domain" description="PRD" evidence="2">
    <location>
        <begin position="173"/>
        <end position="280"/>
    </location>
</feature>
<dbReference type="InterPro" id="IPR004341">
    <property type="entry name" value="CAT_RNA-bd_dom"/>
</dbReference>
<dbReference type="PANTHER" id="PTHR30185:SF15">
    <property type="entry name" value="CRYPTIC BETA-GLUCOSIDE BGL OPERON ANTITERMINATOR"/>
    <property type="match status" value="1"/>
</dbReference>
<dbReference type="GO" id="GO:0003723">
    <property type="term" value="F:RNA binding"/>
    <property type="evidence" value="ECO:0007669"/>
    <property type="project" value="InterPro"/>
</dbReference>
<dbReference type="InterPro" id="IPR050661">
    <property type="entry name" value="BglG_antiterminators"/>
</dbReference>
<name>A0A679I4S4_9ENTE</name>
<reference evidence="3 4" key="1">
    <citation type="submission" date="2020-02" db="EMBL/GenBank/DDBJ databases">
        <title>Characterization of vanA genotype vancomycin-resistant Enterococcus saigonensis VE80.</title>
        <authorList>
            <person name="Harada T."/>
            <person name="Motooka D."/>
            <person name="Nakamura S."/>
            <person name="Yamamoto Y."/>
            <person name="Kawahara R."/>
            <person name="Kawatsu K."/>
        </authorList>
    </citation>
    <scope>NUCLEOTIDE SEQUENCE [LARGE SCALE GENOMIC DNA]</scope>
    <source>
        <strain evidence="3 4">VE80</strain>
    </source>
</reference>
<organism evidence="3 4">
    <name type="scientific">Enterococcus saigonensis</name>
    <dbReference type="NCBI Taxonomy" id="1805431"/>
    <lineage>
        <taxon>Bacteria</taxon>
        <taxon>Bacillati</taxon>
        <taxon>Bacillota</taxon>
        <taxon>Bacilli</taxon>
        <taxon>Lactobacillales</taxon>
        <taxon>Enterococcaceae</taxon>
        <taxon>Enterococcus</taxon>
    </lineage>
</organism>
<dbReference type="SUPFAM" id="SSF50151">
    <property type="entry name" value="SacY-like RNA-binding domain"/>
    <property type="match status" value="1"/>
</dbReference>
<dbReference type="SUPFAM" id="SSF63520">
    <property type="entry name" value="PTS-regulatory domain, PRD"/>
    <property type="match status" value="2"/>
</dbReference>
<dbReference type="RefSeq" id="WP_173101897.1">
    <property type="nucleotide sequence ID" value="NZ_AP022822.1"/>
</dbReference>
<sequence length="280" mass="32605">MVIEKILNNNIVMSRNKANEEVIYMGRGLAFGKKVGDKIDDSVIEKEFILKDSLTSGQFQQLFADVPVEEVDLVKQIVDSAEEKLQQELSPNIYLTLTDHIHYALERWKEGIEIPNPLLFETRKFYPKEFALAEAALTLINKRLQVKLPESEAGFIAFHIVNSEQMNAEGSMQQTMQATEIVRDILQLISRFYGVVFRQDSLSYQRIVTHLHYFAQRYLRDELKEESDEFLFALIQSKYPKAFQTVQRINDYLVKTYQKPLGESEMIYLTIHIQRVVSEE</sequence>
<gene>
    <name evidence="3" type="ORF">EsVE80_00010</name>
</gene>
<dbReference type="GO" id="GO:0006355">
    <property type="term" value="P:regulation of DNA-templated transcription"/>
    <property type="evidence" value="ECO:0007669"/>
    <property type="project" value="InterPro"/>
</dbReference>
<evidence type="ECO:0000259" key="2">
    <source>
        <dbReference type="PROSITE" id="PS51372"/>
    </source>
</evidence>
<dbReference type="InterPro" id="IPR036634">
    <property type="entry name" value="PRD_sf"/>
</dbReference>
<dbReference type="PANTHER" id="PTHR30185">
    <property type="entry name" value="CRYPTIC BETA-GLUCOSIDE BGL OPERON ANTITERMINATOR"/>
    <property type="match status" value="1"/>
</dbReference>
<dbReference type="SMART" id="SM01061">
    <property type="entry name" value="CAT_RBD"/>
    <property type="match status" value="1"/>
</dbReference>
<dbReference type="InterPro" id="IPR036650">
    <property type="entry name" value="CAT_RNA-bd_dom_sf"/>
</dbReference>
<dbReference type="EMBL" id="AP022822">
    <property type="protein sequence ID" value="BCA84478.1"/>
    <property type="molecule type" value="Genomic_DNA"/>
</dbReference>
<protein>
    <submittedName>
        <fullName evidence="3">Transcription antiterminator BglG</fullName>
    </submittedName>
</protein>
<feature type="domain" description="PRD" evidence="2">
    <location>
        <begin position="65"/>
        <end position="170"/>
    </location>
</feature>
<evidence type="ECO:0000256" key="1">
    <source>
        <dbReference type="ARBA" id="ARBA00022737"/>
    </source>
</evidence>
<dbReference type="Gene3D" id="1.10.1790.10">
    <property type="entry name" value="PRD domain"/>
    <property type="match status" value="2"/>
</dbReference>
<dbReference type="Gene3D" id="2.30.24.10">
    <property type="entry name" value="CAT RNA-binding domain"/>
    <property type="match status" value="1"/>
</dbReference>
<proteinExistence type="predicted"/>
<dbReference type="PROSITE" id="PS51372">
    <property type="entry name" value="PRD_2"/>
    <property type="match status" value="2"/>
</dbReference>
<dbReference type="Proteomes" id="UP000502998">
    <property type="component" value="Chromosome"/>
</dbReference>